<keyword evidence="1" id="KW-0805">Transcription regulation</keyword>
<dbReference type="Gene3D" id="1.10.10.10">
    <property type="entry name" value="Winged helix-like DNA-binding domain superfamily/Winged helix DNA-binding domain"/>
    <property type="match status" value="1"/>
</dbReference>
<dbReference type="InterPro" id="IPR011991">
    <property type="entry name" value="ArsR-like_HTH"/>
</dbReference>
<dbReference type="EMBL" id="AP022836">
    <property type="protein sequence ID" value="BCA99198.1"/>
    <property type="molecule type" value="Genomic_DNA"/>
</dbReference>
<keyword evidence="2" id="KW-0238">DNA-binding</keyword>
<dbReference type="InterPro" id="IPR000835">
    <property type="entry name" value="HTH_MarR-typ"/>
</dbReference>
<dbReference type="PANTHER" id="PTHR42756:SF1">
    <property type="entry name" value="TRANSCRIPTIONAL REPRESSOR OF EMRAB OPERON"/>
    <property type="match status" value="1"/>
</dbReference>
<dbReference type="SUPFAM" id="SSF46785">
    <property type="entry name" value="Winged helix' DNA-binding domain"/>
    <property type="match status" value="1"/>
</dbReference>
<evidence type="ECO:0000256" key="2">
    <source>
        <dbReference type="ARBA" id="ARBA00023125"/>
    </source>
</evidence>
<dbReference type="SMART" id="SM00347">
    <property type="entry name" value="HTH_MARR"/>
    <property type="match status" value="1"/>
</dbReference>
<evidence type="ECO:0000256" key="1">
    <source>
        <dbReference type="ARBA" id="ARBA00023015"/>
    </source>
</evidence>
<reference evidence="5" key="1">
    <citation type="submission" date="2020-03" db="EMBL/GenBank/DDBJ databases">
        <title>Complete genome sequence of Acinetobacter baumannii ATCC19606T, which is a model strain for tolerization of antimicrobial agents.</title>
        <authorList>
            <person name="Tsubouchi T."/>
            <person name="Suzuki M."/>
            <person name="Niki M."/>
            <person name="Oinuma K."/>
            <person name="Niki M."/>
            <person name="Shibayama K."/>
            <person name="Kakeya H."/>
            <person name="Kaneko Y."/>
        </authorList>
    </citation>
    <scope>NUCLEOTIDE SEQUENCE</scope>
    <source>
        <strain evidence="5">ATCC19606</strain>
    </source>
</reference>
<proteinExistence type="predicted"/>
<dbReference type="PROSITE" id="PS50995">
    <property type="entry name" value="HTH_MARR_2"/>
    <property type="match status" value="1"/>
</dbReference>
<evidence type="ECO:0000313" key="5">
    <source>
        <dbReference type="EMBL" id="BCA99198.1"/>
    </source>
</evidence>
<dbReference type="InterPro" id="IPR036388">
    <property type="entry name" value="WH-like_DNA-bd_sf"/>
</dbReference>
<evidence type="ECO:0000259" key="4">
    <source>
        <dbReference type="PROSITE" id="PS50995"/>
    </source>
</evidence>
<dbReference type="GO" id="GO:0003700">
    <property type="term" value="F:DNA-binding transcription factor activity"/>
    <property type="evidence" value="ECO:0007669"/>
    <property type="project" value="InterPro"/>
</dbReference>
<keyword evidence="3" id="KW-0804">Transcription</keyword>
<protein>
    <submittedName>
        <fullName evidence="5">MarR family transcriptional regulator</fullName>
    </submittedName>
</protein>
<name>A0A6F8TFY0_ACIBA</name>
<gene>
    <name evidence="5" type="ORF">ATCC19606_15340</name>
</gene>
<dbReference type="AlphaFoldDB" id="A0A6F8TFY0"/>
<dbReference type="InterPro" id="IPR036390">
    <property type="entry name" value="WH_DNA-bd_sf"/>
</dbReference>
<dbReference type="PANTHER" id="PTHR42756">
    <property type="entry name" value="TRANSCRIPTIONAL REGULATOR, MARR"/>
    <property type="match status" value="1"/>
</dbReference>
<sequence>MTKKYARFLPTTESFTLEDFPYYWITQVHAQYVQNIDNALKKYGLDNSRRRIMLALSSKPHASVSELSDMIISKMSTTTKIVYRLKDEGLVETYSCQSDGRITRVYLTERGTEMINKINDLTSVVLEQSFEGITPLQLEKMMESLKLLLKIFLDNCCFQHFKTINSQALS</sequence>
<dbReference type="CDD" id="cd00090">
    <property type="entry name" value="HTH_ARSR"/>
    <property type="match status" value="1"/>
</dbReference>
<dbReference type="GO" id="GO:0003677">
    <property type="term" value="F:DNA binding"/>
    <property type="evidence" value="ECO:0007669"/>
    <property type="project" value="UniProtKB-KW"/>
</dbReference>
<evidence type="ECO:0000256" key="3">
    <source>
        <dbReference type="ARBA" id="ARBA00023163"/>
    </source>
</evidence>
<organism evidence="5">
    <name type="scientific">Acinetobacter baumannii</name>
    <dbReference type="NCBI Taxonomy" id="470"/>
    <lineage>
        <taxon>Bacteria</taxon>
        <taxon>Pseudomonadati</taxon>
        <taxon>Pseudomonadota</taxon>
        <taxon>Gammaproteobacteria</taxon>
        <taxon>Moraxellales</taxon>
        <taxon>Moraxellaceae</taxon>
        <taxon>Acinetobacter</taxon>
        <taxon>Acinetobacter calcoaceticus/baumannii complex</taxon>
    </lineage>
</organism>
<feature type="domain" description="HTH marR-type" evidence="4">
    <location>
        <begin position="1"/>
        <end position="150"/>
    </location>
</feature>
<accession>A0A6F8TFY0</accession>